<evidence type="ECO:0000313" key="7">
    <source>
        <dbReference type="EMBL" id="MBS9719455.1"/>
    </source>
</evidence>
<evidence type="ECO:0000256" key="6">
    <source>
        <dbReference type="SAM" id="Phobius"/>
    </source>
</evidence>
<feature type="transmembrane region" description="Helical" evidence="6">
    <location>
        <begin position="9"/>
        <end position="30"/>
    </location>
</feature>
<name>A0ABS5RQY0_9HYPH</name>
<reference evidence="7 8" key="1">
    <citation type="submission" date="2021-03" db="EMBL/GenBank/DDBJ databases">
        <title>Tianweitania aestuarii sp. nov., isolated from a tidal flat.</title>
        <authorList>
            <person name="Park S."/>
            <person name="Yoon J.-H."/>
        </authorList>
    </citation>
    <scope>NUCLEOTIDE SEQUENCE [LARGE SCALE GENOMIC DNA]</scope>
    <source>
        <strain evidence="7 8">BSSL-BM11</strain>
    </source>
</reference>
<feature type="transmembrane region" description="Helical" evidence="6">
    <location>
        <begin position="154"/>
        <end position="175"/>
    </location>
</feature>
<feature type="transmembrane region" description="Helical" evidence="6">
    <location>
        <begin position="181"/>
        <end position="201"/>
    </location>
</feature>
<proteinExistence type="predicted"/>
<feature type="transmembrane region" description="Helical" evidence="6">
    <location>
        <begin position="398"/>
        <end position="419"/>
    </location>
</feature>
<evidence type="ECO:0000256" key="1">
    <source>
        <dbReference type="ARBA" id="ARBA00004651"/>
    </source>
</evidence>
<evidence type="ECO:0000256" key="2">
    <source>
        <dbReference type="ARBA" id="ARBA00022475"/>
    </source>
</evidence>
<sequence length="508" mass="54019">MLSKIGRNLGVQILALAVTFLDRFVVVGLLLHQWGATLYSDWVVLLSAAGLLQLGELGLNIYYGNVWQRAASLGDPNGFARMLRVALGMAAMQALVLFGAALVFLAAADLPGHSTGLSENEARLIFLLLAAFSILAVVRGSLSQLYRGHGHYARGMIVTLIGTLALLFATALVAFAGGGPIALAGAYLVCQVLFGIGLMLWDLKRCFPELRFVPAWPLGREWRDAWRNARWLALEQCAPVLWLQTPILLLGLAGISGASLVGFVLVRTLVGFARQLATMLSIALGVELAGQMHTASETVMQPIAQAGRLLSVMAGVFGAAVWVFGAPLLARWTGDQAAYDPFVLAWLVLGSWVAAPAAPIAKLLAFTNRAKPNAAAWTVQLVSGLGLAAVFVQPFGAAGVAAGLAIGEILGMGMVLPWLAGRFLAVPSRYWLTCGMGLSASVLWCLIIGAAVIQLIGLADILQMLIALIIWSLLGALPPLLLAMPMQVRSRIWQASGLQKIFDQRQEA</sequence>
<keyword evidence="5 6" id="KW-0472">Membrane</keyword>
<evidence type="ECO:0008006" key="9">
    <source>
        <dbReference type="Google" id="ProtNLM"/>
    </source>
</evidence>
<dbReference type="PANTHER" id="PTHR30250:SF26">
    <property type="entry name" value="PSMA PROTEIN"/>
    <property type="match status" value="1"/>
</dbReference>
<dbReference type="PANTHER" id="PTHR30250">
    <property type="entry name" value="PST FAMILY PREDICTED COLANIC ACID TRANSPORTER"/>
    <property type="match status" value="1"/>
</dbReference>
<feature type="transmembrane region" description="Helical" evidence="6">
    <location>
        <begin position="240"/>
        <end position="266"/>
    </location>
</feature>
<feature type="transmembrane region" description="Helical" evidence="6">
    <location>
        <begin position="83"/>
        <end position="104"/>
    </location>
</feature>
<comment type="caution">
    <text evidence="7">The sequence shown here is derived from an EMBL/GenBank/DDBJ whole genome shotgun (WGS) entry which is preliminary data.</text>
</comment>
<comment type="subcellular location">
    <subcellularLocation>
        <location evidence="1">Cell membrane</location>
        <topology evidence="1">Multi-pass membrane protein</topology>
    </subcellularLocation>
</comment>
<dbReference type="RefSeq" id="WP_213983095.1">
    <property type="nucleotide sequence ID" value="NZ_JAFMNX010000001.1"/>
</dbReference>
<feature type="transmembrane region" description="Helical" evidence="6">
    <location>
        <begin position="309"/>
        <end position="330"/>
    </location>
</feature>
<feature type="transmembrane region" description="Helical" evidence="6">
    <location>
        <begin position="272"/>
        <end position="289"/>
    </location>
</feature>
<feature type="transmembrane region" description="Helical" evidence="6">
    <location>
        <begin position="462"/>
        <end position="483"/>
    </location>
</feature>
<feature type="transmembrane region" description="Helical" evidence="6">
    <location>
        <begin position="124"/>
        <end position="142"/>
    </location>
</feature>
<keyword evidence="8" id="KW-1185">Reference proteome</keyword>
<keyword evidence="3 6" id="KW-0812">Transmembrane</keyword>
<gene>
    <name evidence="7" type="ORF">JYU29_02005</name>
</gene>
<keyword evidence="2" id="KW-1003">Cell membrane</keyword>
<feature type="transmembrane region" description="Helical" evidence="6">
    <location>
        <begin position="42"/>
        <end position="63"/>
    </location>
</feature>
<evidence type="ECO:0000256" key="3">
    <source>
        <dbReference type="ARBA" id="ARBA00022692"/>
    </source>
</evidence>
<keyword evidence="4 6" id="KW-1133">Transmembrane helix</keyword>
<organism evidence="7 8">
    <name type="scientific">Tianweitania aestuarii</name>
    <dbReference type="NCBI Taxonomy" id="2814886"/>
    <lineage>
        <taxon>Bacteria</taxon>
        <taxon>Pseudomonadati</taxon>
        <taxon>Pseudomonadota</taxon>
        <taxon>Alphaproteobacteria</taxon>
        <taxon>Hyphomicrobiales</taxon>
        <taxon>Phyllobacteriaceae</taxon>
        <taxon>Tianweitania</taxon>
    </lineage>
</organism>
<evidence type="ECO:0000256" key="5">
    <source>
        <dbReference type="ARBA" id="ARBA00023136"/>
    </source>
</evidence>
<feature type="transmembrane region" description="Helical" evidence="6">
    <location>
        <begin position="342"/>
        <end position="361"/>
    </location>
</feature>
<evidence type="ECO:0000313" key="8">
    <source>
        <dbReference type="Proteomes" id="UP001297272"/>
    </source>
</evidence>
<dbReference type="Proteomes" id="UP001297272">
    <property type="component" value="Unassembled WGS sequence"/>
</dbReference>
<dbReference type="InterPro" id="IPR050833">
    <property type="entry name" value="Poly_Biosynth_Transport"/>
</dbReference>
<evidence type="ECO:0000256" key="4">
    <source>
        <dbReference type="ARBA" id="ARBA00022989"/>
    </source>
</evidence>
<accession>A0ABS5RQY0</accession>
<feature type="transmembrane region" description="Helical" evidence="6">
    <location>
        <begin position="373"/>
        <end position="392"/>
    </location>
</feature>
<protein>
    <recommendedName>
        <fullName evidence="9">Oligosaccharide flippase family protein</fullName>
    </recommendedName>
</protein>
<dbReference type="EMBL" id="JAFMNX010000001">
    <property type="protein sequence ID" value="MBS9719455.1"/>
    <property type="molecule type" value="Genomic_DNA"/>
</dbReference>
<feature type="transmembrane region" description="Helical" evidence="6">
    <location>
        <begin position="431"/>
        <end position="456"/>
    </location>
</feature>